<organism evidence="2 3">
    <name type="scientific">Mycena belliarum</name>
    <dbReference type="NCBI Taxonomy" id="1033014"/>
    <lineage>
        <taxon>Eukaryota</taxon>
        <taxon>Fungi</taxon>
        <taxon>Dikarya</taxon>
        <taxon>Basidiomycota</taxon>
        <taxon>Agaricomycotina</taxon>
        <taxon>Agaricomycetes</taxon>
        <taxon>Agaricomycetidae</taxon>
        <taxon>Agaricales</taxon>
        <taxon>Marasmiineae</taxon>
        <taxon>Mycenaceae</taxon>
        <taxon>Mycena</taxon>
    </lineage>
</organism>
<protein>
    <recommendedName>
        <fullName evidence="1">Zn(2)-C6 fungal-type domain-containing protein</fullName>
    </recommendedName>
</protein>
<dbReference type="SUPFAM" id="SSF57701">
    <property type="entry name" value="Zn2/Cys6 DNA-binding domain"/>
    <property type="match status" value="1"/>
</dbReference>
<proteinExistence type="predicted"/>
<dbReference type="EMBL" id="JARJCN010000035">
    <property type="protein sequence ID" value="KAJ7085148.1"/>
    <property type="molecule type" value="Genomic_DNA"/>
</dbReference>
<dbReference type="InterPro" id="IPR036864">
    <property type="entry name" value="Zn2-C6_fun-type_DNA-bd_sf"/>
</dbReference>
<dbReference type="Proteomes" id="UP001222325">
    <property type="component" value="Unassembled WGS sequence"/>
</dbReference>
<dbReference type="PROSITE" id="PS00463">
    <property type="entry name" value="ZN2_CY6_FUNGAL_1"/>
    <property type="match status" value="1"/>
</dbReference>
<dbReference type="GO" id="GO:0008270">
    <property type="term" value="F:zinc ion binding"/>
    <property type="evidence" value="ECO:0007669"/>
    <property type="project" value="InterPro"/>
</dbReference>
<dbReference type="GO" id="GO:0000981">
    <property type="term" value="F:DNA-binding transcription factor activity, RNA polymerase II-specific"/>
    <property type="evidence" value="ECO:0007669"/>
    <property type="project" value="InterPro"/>
</dbReference>
<dbReference type="AlphaFoldDB" id="A0AAD6U1Y9"/>
<dbReference type="PROSITE" id="PS50048">
    <property type="entry name" value="ZN2_CY6_FUNGAL_2"/>
    <property type="match status" value="1"/>
</dbReference>
<accession>A0AAD6U1Y9</accession>
<evidence type="ECO:0000313" key="3">
    <source>
        <dbReference type="Proteomes" id="UP001222325"/>
    </source>
</evidence>
<sequence length="568" mass="62268">MPTTKPKKPPACDACKARRVLCHPQPNGAPCPRCAEKDVECTTTPSLRGRRRKNPGASPESLIWLDTASPSVSLDAAQALEKRQGPDLNPSLVAHLFQCFDNDSSVHSRHPLMARISIQTDVRAVSFQLHLLPPERRAVALCIIATGSLVSFHEAILGDGPRPESLTDPIFFSLRRNLLGCGARRVQTHRVLHMEALKAAWDCGAMLQVSKENAVSCLLLDVLEQTDTCGPTRPWAAAYVSHLRALAAEWRTSTVPEREGAEWAGYLMGEVLSATSSRKPILITHSDQLLLSGLEPASAEALLASLDASVRPSDLIVLLLALRPYIFHVTCLARQLWDTITGDNVRLSPLSEVAVIRLLSALSVTHAILTRLLERIDTALLVPVPKTSPAHVNHDLLRKCAMVISTSFAIIALSLHRELEYRERTGTTDESAHIQARMGLLRAQARDMALLGTRALCRAIRQLPPIHFLEIKLSTLRDYAQFALADAEAAPFVSHEQLADLETLAQEIALQGYSLDILASPETALLLSRLEVYLANAQNALNGPIPDMFMPAEEQWILNATAEVGTFW</sequence>
<dbReference type="Gene3D" id="4.10.240.10">
    <property type="entry name" value="Zn(2)-C6 fungal-type DNA-binding domain"/>
    <property type="match status" value="1"/>
</dbReference>
<gene>
    <name evidence="2" type="ORF">B0H15DRAFT_847254</name>
</gene>
<keyword evidence="3" id="KW-1185">Reference proteome</keyword>
<evidence type="ECO:0000313" key="2">
    <source>
        <dbReference type="EMBL" id="KAJ7085148.1"/>
    </source>
</evidence>
<name>A0AAD6U1Y9_9AGAR</name>
<dbReference type="InterPro" id="IPR001138">
    <property type="entry name" value="Zn2Cys6_DnaBD"/>
</dbReference>
<evidence type="ECO:0000259" key="1">
    <source>
        <dbReference type="PROSITE" id="PS50048"/>
    </source>
</evidence>
<feature type="domain" description="Zn(2)-C6 fungal-type" evidence="1">
    <location>
        <begin position="11"/>
        <end position="43"/>
    </location>
</feature>
<comment type="caution">
    <text evidence="2">The sequence shown here is derived from an EMBL/GenBank/DDBJ whole genome shotgun (WGS) entry which is preliminary data.</text>
</comment>
<dbReference type="CDD" id="cd00067">
    <property type="entry name" value="GAL4"/>
    <property type="match status" value="1"/>
</dbReference>
<reference evidence="2" key="1">
    <citation type="submission" date="2023-03" db="EMBL/GenBank/DDBJ databases">
        <title>Massive genome expansion in bonnet fungi (Mycena s.s.) driven by repeated elements and novel gene families across ecological guilds.</title>
        <authorList>
            <consortium name="Lawrence Berkeley National Laboratory"/>
            <person name="Harder C.B."/>
            <person name="Miyauchi S."/>
            <person name="Viragh M."/>
            <person name="Kuo A."/>
            <person name="Thoen E."/>
            <person name="Andreopoulos B."/>
            <person name="Lu D."/>
            <person name="Skrede I."/>
            <person name="Drula E."/>
            <person name="Henrissat B."/>
            <person name="Morin E."/>
            <person name="Kohler A."/>
            <person name="Barry K."/>
            <person name="LaButti K."/>
            <person name="Morin E."/>
            <person name="Salamov A."/>
            <person name="Lipzen A."/>
            <person name="Mereny Z."/>
            <person name="Hegedus B."/>
            <person name="Baldrian P."/>
            <person name="Stursova M."/>
            <person name="Weitz H."/>
            <person name="Taylor A."/>
            <person name="Grigoriev I.V."/>
            <person name="Nagy L.G."/>
            <person name="Martin F."/>
            <person name="Kauserud H."/>
        </authorList>
    </citation>
    <scope>NUCLEOTIDE SEQUENCE</scope>
    <source>
        <strain evidence="2">CBHHK173m</strain>
    </source>
</reference>